<evidence type="ECO:0000256" key="14">
    <source>
        <dbReference type="ARBA" id="ARBA00023136"/>
    </source>
</evidence>
<evidence type="ECO:0000256" key="8">
    <source>
        <dbReference type="ARBA" id="ARBA00022857"/>
    </source>
</evidence>
<comment type="pathway">
    <text evidence="3">Cofactor metabolism; retinol metabolism.</text>
</comment>
<protein>
    <submittedName>
        <fullName evidence="19">Blast:RNA-binding protein 48</fullName>
    </submittedName>
</protein>
<keyword evidence="12" id="KW-0443">Lipid metabolism</keyword>
<comment type="similarity">
    <text evidence="4">Belongs to the peptidase S54 family.</text>
</comment>
<evidence type="ECO:0000256" key="3">
    <source>
        <dbReference type="ARBA" id="ARBA00004891"/>
    </source>
</evidence>
<organism evidence="19 20">
    <name type="scientific">Drosophila guanche</name>
    <name type="common">Fruit fly</name>
    <dbReference type="NCBI Taxonomy" id="7266"/>
    <lineage>
        <taxon>Eukaryota</taxon>
        <taxon>Metazoa</taxon>
        <taxon>Ecdysozoa</taxon>
        <taxon>Arthropoda</taxon>
        <taxon>Hexapoda</taxon>
        <taxon>Insecta</taxon>
        <taxon>Pterygota</taxon>
        <taxon>Neoptera</taxon>
        <taxon>Endopterygota</taxon>
        <taxon>Diptera</taxon>
        <taxon>Brachycera</taxon>
        <taxon>Muscomorpha</taxon>
        <taxon>Ephydroidea</taxon>
        <taxon>Drosophilidae</taxon>
        <taxon>Drosophila</taxon>
        <taxon>Sophophora</taxon>
    </lineage>
</organism>
<dbReference type="STRING" id="7266.A0A3B0JQU6"/>
<dbReference type="PRINTS" id="PR00081">
    <property type="entry name" value="GDHRDH"/>
</dbReference>
<evidence type="ECO:0000313" key="20">
    <source>
        <dbReference type="Proteomes" id="UP000268350"/>
    </source>
</evidence>
<keyword evidence="14 17" id="KW-0472">Membrane</keyword>
<keyword evidence="11" id="KW-0560">Oxidoreductase</keyword>
<evidence type="ECO:0000256" key="11">
    <source>
        <dbReference type="ARBA" id="ARBA00023002"/>
    </source>
</evidence>
<keyword evidence="7" id="KW-0378">Hydrolase</keyword>
<keyword evidence="6" id="KW-0999">Mitochondrion inner membrane</keyword>
<sequence length="830" mass="92441">MEIIIRFLRSIAPFFAAHAIVGIIAVCVRLYMQGGKFKKNTDETGRVVIVTGGNTGLGRETVSELARRGATVYMACRNKEKGEQACKEIVKETKNSNVFSRECDLSSLDSVRKFVDGFKKEQDKLHILINNAGVFWEPRRLTKEGFEMHLGVNHIGHFLLTHLLLDLLKHSEPSRIVVVSSKAHERGRIIVEDINSKLSFDEGTAYCQSKLANILFTRELAKRLAGTGVTVNAVNPGIADTQIARNMIFFKTKLAQTVLRPLLWSLMKSPRNGAQTTLYAALDSELDTVSGQYFSDCSAKVVAPAATDDKMAKWLWLESEKWTGSVNLLQSRNYFRAYMQGGQFTKRTDETGKVVIVTGCNTGIGRETVLDMQKCEQKTKNANIFSRELDLSSLDSVGFLVHGFGSINVVDLNSQNSYGRSRAYCQSKLANILFPRELAKRLNGSGVTVNALHPRIINTELFRNWRLFQTELGKYLTKPLIWPFIKSPKSGAQTSLHRYANGHNFTCRHIVPAPRSKPPPARYVHANSKQRSNVKPSGGEPVPESTTVPTNNLIKAVAFTGAFTVGCFAGATILEYENTRSLIITKAKQAQFGWWQSRSVVDRSDWAQLKQDILQHWDNLSTGEKVFAPICFVNLLVFGLWRVPRLRTTMISYFTSNPAARIVCWPMFLSTFSHYSAMHLFANMYVLHSFANAAATSLGKEQFLALYLSAGVFSSLMSILYKAGTRQVGMSLGASGAIMTVLAYVCAQYPDTQLSILFLPALTFSASAGIKVIMGIDFAGCVMGWKFFDHAAHLGGAAFGIFWAHYGAQLWAKRLTLLNYYHQLRESKPK</sequence>
<evidence type="ECO:0000256" key="16">
    <source>
        <dbReference type="SAM" id="MobiDB-lite"/>
    </source>
</evidence>
<name>A0A3B0JQU6_DROGU</name>
<keyword evidence="20" id="KW-1185">Reference proteome</keyword>
<dbReference type="InterPro" id="IPR022764">
    <property type="entry name" value="Peptidase_S54_rhomboid_dom"/>
</dbReference>
<dbReference type="GO" id="GO:0005743">
    <property type="term" value="C:mitochondrial inner membrane"/>
    <property type="evidence" value="ECO:0007669"/>
    <property type="project" value="UniProtKB-SubCell"/>
</dbReference>
<dbReference type="Pfam" id="PF01694">
    <property type="entry name" value="Rhomboid"/>
    <property type="match status" value="1"/>
</dbReference>
<keyword evidence="8" id="KW-0521">NADP</keyword>
<evidence type="ECO:0000256" key="15">
    <source>
        <dbReference type="ARBA" id="ARBA00050568"/>
    </source>
</evidence>
<dbReference type="SUPFAM" id="SSF51735">
    <property type="entry name" value="NAD(P)-binding Rossmann-fold domains"/>
    <property type="match status" value="2"/>
</dbReference>
<comment type="catalytic activity">
    <reaction evidence="1">
        <text>Cleaves type-1 transmembrane domains using a catalytic dyad composed of serine and histidine that are contributed by different transmembrane domains.</text>
        <dbReference type="EC" id="3.4.21.105"/>
    </reaction>
</comment>
<keyword evidence="13" id="KW-0496">Mitochondrion</keyword>
<dbReference type="InterPro" id="IPR002347">
    <property type="entry name" value="SDR_fam"/>
</dbReference>
<accession>A0A3B0JQU6</accession>
<feature type="transmembrane region" description="Helical" evidence="17">
    <location>
        <begin position="12"/>
        <end position="32"/>
    </location>
</feature>
<dbReference type="EMBL" id="OUUW01000001">
    <property type="protein sequence ID" value="SPP75736.1"/>
    <property type="molecule type" value="Genomic_DNA"/>
</dbReference>
<evidence type="ECO:0000256" key="12">
    <source>
        <dbReference type="ARBA" id="ARBA00023098"/>
    </source>
</evidence>
<feature type="domain" description="Peptidase S54 rhomboid" evidence="18">
    <location>
        <begin position="665"/>
        <end position="806"/>
    </location>
</feature>
<feature type="transmembrane region" description="Helical" evidence="17">
    <location>
        <begin position="626"/>
        <end position="643"/>
    </location>
</feature>
<dbReference type="Pfam" id="PF00106">
    <property type="entry name" value="adh_short"/>
    <property type="match status" value="2"/>
</dbReference>
<gene>
    <name evidence="19" type="ORF">DGUA_6G003599</name>
</gene>
<evidence type="ECO:0000256" key="5">
    <source>
        <dbReference type="ARBA" id="ARBA00022692"/>
    </source>
</evidence>
<evidence type="ECO:0000256" key="17">
    <source>
        <dbReference type="SAM" id="Phobius"/>
    </source>
</evidence>
<dbReference type="OrthoDB" id="191139at2759"/>
<keyword evidence="10 17" id="KW-1133">Transmembrane helix</keyword>
<evidence type="ECO:0000256" key="6">
    <source>
        <dbReference type="ARBA" id="ARBA00022792"/>
    </source>
</evidence>
<dbReference type="Gene3D" id="3.40.50.720">
    <property type="entry name" value="NAD(P)-binding Rossmann-like Domain"/>
    <property type="match status" value="2"/>
</dbReference>
<dbReference type="FunFam" id="1.20.1540.10:FF:000005">
    <property type="entry name" value="Presenilins-associated rhomboid-like protein, mitochondrial"/>
    <property type="match status" value="1"/>
</dbReference>
<evidence type="ECO:0000313" key="19">
    <source>
        <dbReference type="EMBL" id="SPP75736.1"/>
    </source>
</evidence>
<dbReference type="GO" id="GO:0004252">
    <property type="term" value="F:serine-type endopeptidase activity"/>
    <property type="evidence" value="ECO:0007669"/>
    <property type="project" value="InterPro"/>
</dbReference>
<dbReference type="InterPro" id="IPR036291">
    <property type="entry name" value="NAD(P)-bd_dom_sf"/>
</dbReference>
<evidence type="ECO:0000256" key="1">
    <source>
        <dbReference type="ARBA" id="ARBA00000156"/>
    </source>
</evidence>
<evidence type="ECO:0000256" key="2">
    <source>
        <dbReference type="ARBA" id="ARBA00004448"/>
    </source>
</evidence>
<dbReference type="AlphaFoldDB" id="A0A3B0JQU6"/>
<dbReference type="PANTHER" id="PTHR43157:SF31">
    <property type="entry name" value="PHOSPHATIDYLINOSITOL-GLYCAN BIOSYNTHESIS CLASS F PROTEIN"/>
    <property type="match status" value="1"/>
</dbReference>
<feature type="transmembrane region" description="Helical" evidence="17">
    <location>
        <begin position="791"/>
        <end position="812"/>
    </location>
</feature>
<dbReference type="SUPFAM" id="SSF144091">
    <property type="entry name" value="Rhomboid-like"/>
    <property type="match status" value="1"/>
</dbReference>
<evidence type="ECO:0000256" key="10">
    <source>
        <dbReference type="ARBA" id="ARBA00022989"/>
    </source>
</evidence>
<dbReference type="Gene3D" id="1.20.1540.10">
    <property type="entry name" value="Rhomboid-like"/>
    <property type="match status" value="1"/>
</dbReference>
<comment type="subcellular location">
    <subcellularLocation>
        <location evidence="2">Mitochondrion inner membrane</location>
        <topology evidence="2">Multi-pass membrane protein</topology>
    </subcellularLocation>
</comment>
<dbReference type="FunFam" id="3.40.50.720:FF:000145">
    <property type="entry name" value="Retinol dehydrogenase 12"/>
    <property type="match status" value="1"/>
</dbReference>
<feature type="region of interest" description="Disordered" evidence="16">
    <location>
        <begin position="513"/>
        <end position="546"/>
    </location>
</feature>
<dbReference type="PANTHER" id="PTHR43157">
    <property type="entry name" value="PHOSPHATIDYLINOSITOL-GLYCAN BIOSYNTHESIS CLASS F PROTEIN-RELATED"/>
    <property type="match status" value="1"/>
</dbReference>
<reference evidence="20" key="1">
    <citation type="submission" date="2018-01" db="EMBL/GenBank/DDBJ databases">
        <authorList>
            <person name="Alioto T."/>
            <person name="Alioto T."/>
        </authorList>
    </citation>
    <scope>NUCLEOTIDE SEQUENCE [LARGE SCALE GENOMIC DNA]</scope>
</reference>
<comment type="catalytic activity">
    <reaction evidence="15">
        <text>all-trans-retinol + NADP(+) = all-trans-retinal + NADPH + H(+)</text>
        <dbReference type="Rhea" id="RHEA:25033"/>
        <dbReference type="ChEBI" id="CHEBI:15378"/>
        <dbReference type="ChEBI" id="CHEBI:17336"/>
        <dbReference type="ChEBI" id="CHEBI:17898"/>
        <dbReference type="ChEBI" id="CHEBI:57783"/>
        <dbReference type="ChEBI" id="CHEBI:58349"/>
        <dbReference type="EC" id="1.1.1.300"/>
    </reaction>
</comment>
<evidence type="ECO:0000256" key="4">
    <source>
        <dbReference type="ARBA" id="ARBA00009045"/>
    </source>
</evidence>
<evidence type="ECO:0000256" key="13">
    <source>
        <dbReference type="ARBA" id="ARBA00023128"/>
    </source>
</evidence>
<evidence type="ECO:0000259" key="18">
    <source>
        <dbReference type="Pfam" id="PF01694"/>
    </source>
</evidence>
<feature type="transmembrane region" description="Helical" evidence="17">
    <location>
        <begin position="728"/>
        <end position="750"/>
    </location>
</feature>
<dbReference type="InterPro" id="IPR035952">
    <property type="entry name" value="Rhomboid-like_sf"/>
</dbReference>
<evidence type="ECO:0000256" key="9">
    <source>
        <dbReference type="ARBA" id="ARBA00022946"/>
    </source>
</evidence>
<dbReference type="GO" id="GO:0052650">
    <property type="term" value="F:all-trans-retinol dehydrogenase (NADP+) activity"/>
    <property type="evidence" value="ECO:0007669"/>
    <property type="project" value="UniProtKB-EC"/>
</dbReference>
<keyword evidence="9" id="KW-0809">Transit peptide</keyword>
<evidence type="ECO:0000256" key="7">
    <source>
        <dbReference type="ARBA" id="ARBA00022801"/>
    </source>
</evidence>
<feature type="transmembrane region" description="Helical" evidence="17">
    <location>
        <begin position="702"/>
        <end position="721"/>
    </location>
</feature>
<feature type="transmembrane region" description="Helical" evidence="17">
    <location>
        <begin position="756"/>
        <end position="779"/>
    </location>
</feature>
<keyword evidence="5 17" id="KW-0812">Transmembrane</keyword>
<dbReference type="Proteomes" id="UP000268350">
    <property type="component" value="Unassembled WGS sequence"/>
</dbReference>
<proteinExistence type="inferred from homology"/>